<dbReference type="AlphaFoldDB" id="A0A2S6A1Y5"/>
<protein>
    <submittedName>
        <fullName evidence="2">Uncharacterized protein</fullName>
    </submittedName>
</protein>
<dbReference type="EMBL" id="PSZD01000015">
    <property type="protein sequence ID" value="PPJ25582.1"/>
    <property type="molecule type" value="Genomic_DNA"/>
</dbReference>
<keyword evidence="3" id="KW-1185">Reference proteome</keyword>
<reference evidence="2 3" key="1">
    <citation type="submission" date="2018-02" db="EMBL/GenBank/DDBJ databases">
        <title>8 Nocardia nova and 1 Nocardia cyriacigeorgica strain used for evolution to TMP-SMX.</title>
        <authorList>
            <person name="Mehta H."/>
            <person name="Weng J."/>
            <person name="Shamoo Y."/>
        </authorList>
    </citation>
    <scope>NUCLEOTIDE SEQUENCE [LARGE SCALE GENOMIC DNA]</scope>
    <source>
        <strain evidence="2 3">BAA2227</strain>
    </source>
</reference>
<name>A0A2S6A1Y5_9NOCA</name>
<proteinExistence type="predicted"/>
<accession>A0A2S6A1Y5</accession>
<dbReference type="Proteomes" id="UP000238356">
    <property type="component" value="Unassembled WGS sequence"/>
</dbReference>
<evidence type="ECO:0000313" key="3">
    <source>
        <dbReference type="Proteomes" id="UP000238356"/>
    </source>
</evidence>
<sequence>MTATALSVLDDHFVHSTPYPISAVGAVPSRDPRFFERHWNVWHDDVGDLLVATGGSWYRNLGMVESYAIVNFRGDHRSVRALRPARSSNEDLCAGPLQPTIVEGLRHWRHIVEPGEWGFSFDLSWTDSHRQVYGAAWGPEPKVGEREVTAGFESFGVVTGWIQVGGTRIQWEPGHAHGTRDRHWGIGRGVGGPRLNHGRTHRSGWKGGMWIDLGDVGVWGKRLLYRHGDQRPGASTVEKVDRRLKFEPQTHVFVSGSVDLTFDDGTVRRLQLERFGHQTAYMRCGFYGGTPDGGLHHGEYNGPERVEWDRFDVTDPAVRKRLRGLDEHHCRVIEGGRTTTGILQPLEPDAYHACIEGKPGWRFSDDA</sequence>
<comment type="caution">
    <text evidence="2">The sequence shown here is derived from an EMBL/GenBank/DDBJ whole genome shotgun (WGS) entry which is preliminary data.</text>
</comment>
<evidence type="ECO:0000256" key="1">
    <source>
        <dbReference type="SAM" id="MobiDB-lite"/>
    </source>
</evidence>
<feature type="region of interest" description="Disordered" evidence="1">
    <location>
        <begin position="172"/>
        <end position="192"/>
    </location>
</feature>
<gene>
    <name evidence="2" type="ORF">C5F51_22370</name>
</gene>
<evidence type="ECO:0000313" key="2">
    <source>
        <dbReference type="EMBL" id="PPJ25582.1"/>
    </source>
</evidence>
<organism evidence="2 3">
    <name type="scientific">Nocardia nova</name>
    <dbReference type="NCBI Taxonomy" id="37330"/>
    <lineage>
        <taxon>Bacteria</taxon>
        <taxon>Bacillati</taxon>
        <taxon>Actinomycetota</taxon>
        <taxon>Actinomycetes</taxon>
        <taxon>Mycobacteriales</taxon>
        <taxon>Nocardiaceae</taxon>
        <taxon>Nocardia</taxon>
    </lineage>
</organism>
<feature type="compositionally biased region" description="Basic and acidic residues" evidence="1">
    <location>
        <begin position="174"/>
        <end position="184"/>
    </location>
</feature>